<feature type="transmembrane region" description="Helical" evidence="8">
    <location>
        <begin position="134"/>
        <end position="159"/>
    </location>
</feature>
<dbReference type="PANTHER" id="PTHR30269:SF37">
    <property type="entry name" value="MEMBRANE TRANSPORTER PROTEIN"/>
    <property type="match status" value="1"/>
</dbReference>
<evidence type="ECO:0000256" key="5">
    <source>
        <dbReference type="ARBA" id="ARBA00022692"/>
    </source>
</evidence>
<dbReference type="Proteomes" id="UP001217500">
    <property type="component" value="Chromosome"/>
</dbReference>
<dbReference type="InterPro" id="IPR052017">
    <property type="entry name" value="TSUP"/>
</dbReference>
<evidence type="ECO:0000313" key="9">
    <source>
        <dbReference type="EMBL" id="WCL53825.1"/>
    </source>
</evidence>
<feature type="transmembrane region" description="Helical" evidence="8">
    <location>
        <begin position="12"/>
        <end position="37"/>
    </location>
</feature>
<dbReference type="EMBL" id="CP116805">
    <property type="protein sequence ID" value="WCL53825.1"/>
    <property type="molecule type" value="Genomic_DNA"/>
</dbReference>
<reference evidence="9" key="1">
    <citation type="submission" date="2023-01" db="EMBL/GenBank/DDBJ databases">
        <title>The genome sequence of Kordiimonadaceae bacterium 6D33.</title>
        <authorList>
            <person name="Liu Y."/>
        </authorList>
    </citation>
    <scope>NUCLEOTIDE SEQUENCE</scope>
    <source>
        <strain evidence="9">6D33</strain>
    </source>
</reference>
<organism evidence="9 10">
    <name type="scientific">Gimibacter soli</name>
    <dbReference type="NCBI Taxonomy" id="3024400"/>
    <lineage>
        <taxon>Bacteria</taxon>
        <taxon>Pseudomonadati</taxon>
        <taxon>Pseudomonadota</taxon>
        <taxon>Alphaproteobacteria</taxon>
        <taxon>Kordiimonadales</taxon>
        <taxon>Temperatibacteraceae</taxon>
        <taxon>Gimibacter</taxon>
    </lineage>
</organism>
<feature type="transmembrane region" description="Helical" evidence="8">
    <location>
        <begin position="43"/>
        <end position="65"/>
    </location>
</feature>
<feature type="transmembrane region" description="Helical" evidence="8">
    <location>
        <begin position="77"/>
        <end position="96"/>
    </location>
</feature>
<accession>A0AAE9XTA8</accession>
<dbReference type="Pfam" id="PF01925">
    <property type="entry name" value="TauE"/>
    <property type="match status" value="1"/>
</dbReference>
<keyword evidence="5 8" id="KW-0812">Transmembrane</keyword>
<protein>
    <recommendedName>
        <fullName evidence="8">Probable membrane transporter protein</fullName>
    </recommendedName>
</protein>
<evidence type="ECO:0000313" key="10">
    <source>
        <dbReference type="Proteomes" id="UP001217500"/>
    </source>
</evidence>
<evidence type="ECO:0000256" key="4">
    <source>
        <dbReference type="ARBA" id="ARBA00022475"/>
    </source>
</evidence>
<dbReference type="AlphaFoldDB" id="A0AAE9XTA8"/>
<keyword evidence="10" id="KW-1185">Reference proteome</keyword>
<dbReference type="RefSeq" id="WP_289503458.1">
    <property type="nucleotide sequence ID" value="NZ_CP116805.1"/>
</dbReference>
<keyword evidence="3" id="KW-0813">Transport</keyword>
<keyword evidence="4 8" id="KW-1003">Cell membrane</keyword>
<name>A0AAE9XTA8_9PROT</name>
<keyword evidence="7 8" id="KW-0472">Membrane</keyword>
<feature type="transmembrane region" description="Helical" evidence="8">
    <location>
        <begin position="171"/>
        <end position="193"/>
    </location>
</feature>
<feature type="transmembrane region" description="Helical" evidence="8">
    <location>
        <begin position="102"/>
        <end position="122"/>
    </location>
</feature>
<evidence type="ECO:0000256" key="6">
    <source>
        <dbReference type="ARBA" id="ARBA00022989"/>
    </source>
</evidence>
<evidence type="ECO:0000256" key="3">
    <source>
        <dbReference type="ARBA" id="ARBA00022448"/>
    </source>
</evidence>
<sequence length="249" mass="26088">MQDMPFDVVSAVFMMAAVFLSSILRAFTGFGFALAAIPVLALFLPPSTTVAVVASLTLLVSLQTVKEFWDPVEVKRSAGMIGASILGTAAGAVFLGMLSVSLFQLIVGVTVIAASLMLNFAHPKEREVGSGLKALIGFLSGIMNGLLAIPGPPVIIYALSAYATPARSRGFLMIFFLFSAAFALTGFGVQGFIGVTELMYIAAAYPAMYAGNRFGNKWFQTHGSATYRRIANATLLLIGVSAVAKALAG</sequence>
<comment type="similarity">
    <text evidence="2 8">Belongs to the 4-toluene sulfonate uptake permease (TSUP) (TC 2.A.102) family.</text>
</comment>
<dbReference type="PANTHER" id="PTHR30269">
    <property type="entry name" value="TRANSMEMBRANE PROTEIN YFCA"/>
    <property type="match status" value="1"/>
</dbReference>
<gene>
    <name evidence="9" type="ORF">PH603_14900</name>
</gene>
<keyword evidence="6 8" id="KW-1133">Transmembrane helix</keyword>
<comment type="subcellular location">
    <subcellularLocation>
        <location evidence="1 8">Cell membrane</location>
        <topology evidence="1 8">Multi-pass membrane protein</topology>
    </subcellularLocation>
</comment>
<evidence type="ECO:0000256" key="8">
    <source>
        <dbReference type="RuleBase" id="RU363041"/>
    </source>
</evidence>
<evidence type="ECO:0000256" key="1">
    <source>
        <dbReference type="ARBA" id="ARBA00004651"/>
    </source>
</evidence>
<dbReference type="InterPro" id="IPR002781">
    <property type="entry name" value="TM_pro_TauE-like"/>
</dbReference>
<dbReference type="KEGG" id="gso:PH603_14900"/>
<dbReference type="GO" id="GO:0005886">
    <property type="term" value="C:plasma membrane"/>
    <property type="evidence" value="ECO:0007669"/>
    <property type="project" value="UniProtKB-SubCell"/>
</dbReference>
<proteinExistence type="inferred from homology"/>
<evidence type="ECO:0000256" key="7">
    <source>
        <dbReference type="ARBA" id="ARBA00023136"/>
    </source>
</evidence>
<evidence type="ECO:0000256" key="2">
    <source>
        <dbReference type="ARBA" id="ARBA00009142"/>
    </source>
</evidence>